<dbReference type="PROSITE" id="PS00523">
    <property type="entry name" value="SULFATASE_1"/>
    <property type="match status" value="1"/>
</dbReference>
<dbReference type="Gene3D" id="3.40.720.10">
    <property type="entry name" value="Alkaline Phosphatase, subunit A"/>
    <property type="match status" value="1"/>
</dbReference>
<dbReference type="Proteomes" id="UP000199236">
    <property type="component" value="Unassembled WGS sequence"/>
</dbReference>
<evidence type="ECO:0000313" key="6">
    <source>
        <dbReference type="Proteomes" id="UP000199236"/>
    </source>
</evidence>
<dbReference type="STRING" id="655353.SAMN04488056_1243"/>
<dbReference type="InterPro" id="IPR011989">
    <property type="entry name" value="ARM-like"/>
</dbReference>
<dbReference type="PANTHER" id="PTHR43751:SF1">
    <property type="entry name" value="SULFATASE ATSG-RELATED"/>
    <property type="match status" value="1"/>
</dbReference>
<gene>
    <name evidence="5" type="ORF">SAMN04488056_1243</name>
</gene>
<dbReference type="AlphaFoldDB" id="A0A1I5MX26"/>
<feature type="chain" id="PRO_5011578679" evidence="3">
    <location>
        <begin position="30"/>
        <end position="641"/>
    </location>
</feature>
<accession>A0A1I5MX26</accession>
<dbReference type="Pfam" id="PF00884">
    <property type="entry name" value="Sulfatase"/>
    <property type="match status" value="2"/>
</dbReference>
<sequence length="641" mass="71623">MSASNKLSRRSLLMASAAAAGTAMLPKFALSKSMPTRPNIIWVVCHDIHAKLLGTYGNDLANTPVIDQLAEDGVRFDSAFSVAPVCSPSRFALVTGMYPDSCGPADQMRGIAHVPDTFKSLPVVMREAGYYCTNNVFTDYNCDLDPDKIWDECSITAHWRNRPAGKPFFCVYNYLITHESRVIHFAGDLKTNPATVSVPPYLPDIPEIRNTIAQNIELVNRQDEALKILLDQLEEDGLAENTVVMFMADHGGVTPRSKRYCYDEGLHVPFIMRIPDALSYLKGKLETGKASQRVVSSVDMAPTTLSIAGLTIPDHMAGKAIVGDAASDRSIAFSMRNRMDERYDMVRTARDEQFRYIRNYSPHRIYGLHNAYEWQMIGYQAWERQHLNGTLTDAQDRFWQSKQAEKFYDLKNDPHQLVNLAKDPVYKDRMVSLSKALDEHMMEVMDNGLIPEGTEAEGYWPSRKKGAYPINDVMKVAGKGIEQNPENVPELMKALKSDNEIVRFWAAQGILMLGFVPSDVKVAVKEQMKSDKCAHVRCVLAEAIGGTSDAPEAVKILTDILLDEPSKWVKLLALESLTYIPVQYAKGARNAVETIPAVKDGYLTEAYNYLTLKLDGVYQPHIPTYFAGKPKLGKPLGNPRI</sequence>
<keyword evidence="3" id="KW-0732">Signal</keyword>
<dbReference type="SUPFAM" id="SSF53649">
    <property type="entry name" value="Alkaline phosphatase-like"/>
    <property type="match status" value="1"/>
</dbReference>
<name>A0A1I5MX26_9HYPH</name>
<feature type="domain" description="Sulfatase N-terminal" evidence="4">
    <location>
        <begin position="38"/>
        <end position="131"/>
    </location>
</feature>
<dbReference type="Gene3D" id="1.25.10.10">
    <property type="entry name" value="Leucine-rich Repeat Variant"/>
    <property type="match status" value="1"/>
</dbReference>
<dbReference type="RefSeq" id="WP_090075627.1">
    <property type="nucleotide sequence ID" value="NZ_FOVR01000024.1"/>
</dbReference>
<dbReference type="EMBL" id="FOVR01000024">
    <property type="protein sequence ID" value="SFP14069.1"/>
    <property type="molecule type" value="Genomic_DNA"/>
</dbReference>
<dbReference type="InterPro" id="IPR017850">
    <property type="entry name" value="Alkaline_phosphatase_core_sf"/>
</dbReference>
<dbReference type="InterPro" id="IPR024607">
    <property type="entry name" value="Sulfatase_CS"/>
</dbReference>
<comment type="similarity">
    <text evidence="1">Belongs to the sulfatase family.</text>
</comment>
<dbReference type="InterPro" id="IPR016024">
    <property type="entry name" value="ARM-type_fold"/>
</dbReference>
<organism evidence="5 6">
    <name type="scientific">Cohaesibacter marisflavi</name>
    <dbReference type="NCBI Taxonomy" id="655353"/>
    <lineage>
        <taxon>Bacteria</taxon>
        <taxon>Pseudomonadati</taxon>
        <taxon>Pseudomonadota</taxon>
        <taxon>Alphaproteobacteria</taxon>
        <taxon>Hyphomicrobiales</taxon>
        <taxon>Cohaesibacteraceae</taxon>
    </lineage>
</organism>
<proteinExistence type="inferred from homology"/>
<dbReference type="Pfam" id="PF13646">
    <property type="entry name" value="HEAT_2"/>
    <property type="match status" value="1"/>
</dbReference>
<keyword evidence="2" id="KW-0378">Hydrolase</keyword>
<dbReference type="GO" id="GO:0016787">
    <property type="term" value="F:hydrolase activity"/>
    <property type="evidence" value="ECO:0007669"/>
    <property type="project" value="UniProtKB-KW"/>
</dbReference>
<feature type="signal peptide" evidence="3">
    <location>
        <begin position="1"/>
        <end position="29"/>
    </location>
</feature>
<feature type="domain" description="Sulfatase N-terminal" evidence="4">
    <location>
        <begin position="160"/>
        <end position="309"/>
    </location>
</feature>
<evidence type="ECO:0000256" key="1">
    <source>
        <dbReference type="ARBA" id="ARBA00008779"/>
    </source>
</evidence>
<dbReference type="InterPro" id="IPR006311">
    <property type="entry name" value="TAT_signal"/>
</dbReference>
<dbReference type="PROSITE" id="PS51318">
    <property type="entry name" value="TAT"/>
    <property type="match status" value="1"/>
</dbReference>
<evidence type="ECO:0000259" key="4">
    <source>
        <dbReference type="Pfam" id="PF00884"/>
    </source>
</evidence>
<dbReference type="CDD" id="cd16027">
    <property type="entry name" value="SGSH"/>
    <property type="match status" value="1"/>
</dbReference>
<dbReference type="SUPFAM" id="SSF48371">
    <property type="entry name" value="ARM repeat"/>
    <property type="match status" value="1"/>
</dbReference>
<keyword evidence="6" id="KW-1185">Reference proteome</keyword>
<dbReference type="PANTHER" id="PTHR43751">
    <property type="entry name" value="SULFATASE"/>
    <property type="match status" value="1"/>
</dbReference>
<dbReference type="InterPro" id="IPR052701">
    <property type="entry name" value="GAG_Ulvan_Degrading_Sulfatases"/>
</dbReference>
<evidence type="ECO:0000256" key="2">
    <source>
        <dbReference type="ARBA" id="ARBA00022801"/>
    </source>
</evidence>
<protein>
    <submittedName>
        <fullName evidence="5">Sulfatase</fullName>
    </submittedName>
</protein>
<evidence type="ECO:0000313" key="5">
    <source>
        <dbReference type="EMBL" id="SFP14069.1"/>
    </source>
</evidence>
<dbReference type="OrthoDB" id="9795675at2"/>
<evidence type="ECO:0000256" key="3">
    <source>
        <dbReference type="SAM" id="SignalP"/>
    </source>
</evidence>
<dbReference type="InterPro" id="IPR000917">
    <property type="entry name" value="Sulfatase_N"/>
</dbReference>
<reference evidence="5 6" key="1">
    <citation type="submission" date="2016-10" db="EMBL/GenBank/DDBJ databases">
        <authorList>
            <person name="de Groot N.N."/>
        </authorList>
    </citation>
    <scope>NUCLEOTIDE SEQUENCE [LARGE SCALE GENOMIC DNA]</scope>
    <source>
        <strain evidence="5 6">CGMCC 1.9157</strain>
    </source>
</reference>